<dbReference type="OrthoDB" id="1417974at2"/>
<organism evidence="2 3">
    <name type="scientific">Thiohalobacter thiocyanaticus</name>
    <dbReference type="NCBI Taxonomy" id="585455"/>
    <lineage>
        <taxon>Bacteria</taxon>
        <taxon>Pseudomonadati</taxon>
        <taxon>Pseudomonadota</taxon>
        <taxon>Gammaproteobacteria</taxon>
        <taxon>Thiohalobacterales</taxon>
        <taxon>Thiohalobacteraceae</taxon>
        <taxon>Thiohalobacter</taxon>
    </lineage>
</organism>
<evidence type="ECO:0000313" key="3">
    <source>
        <dbReference type="Proteomes" id="UP000287798"/>
    </source>
</evidence>
<comment type="caution">
    <text evidence="2">The sequence shown here is derived from an EMBL/GenBank/DDBJ whole genome shotgun (WGS) entry which is preliminary data.</text>
</comment>
<evidence type="ECO:0000313" key="2">
    <source>
        <dbReference type="EMBL" id="RRQ22248.1"/>
    </source>
</evidence>
<evidence type="ECO:0000259" key="1">
    <source>
        <dbReference type="Pfam" id="PF13643"/>
    </source>
</evidence>
<name>A0A426QKG8_9GAMM</name>
<dbReference type="Proteomes" id="UP000287798">
    <property type="component" value="Unassembled WGS sequence"/>
</dbReference>
<dbReference type="AlphaFoldDB" id="A0A426QKG8"/>
<gene>
    <name evidence="2" type="ORF">D6C00_09985</name>
</gene>
<dbReference type="InterPro" id="IPR025285">
    <property type="entry name" value="DUF4145"/>
</dbReference>
<dbReference type="RefSeq" id="WP_125181592.1">
    <property type="nucleotide sequence ID" value="NZ_QZMU01000001.1"/>
</dbReference>
<dbReference type="EMBL" id="QZMU01000001">
    <property type="protein sequence ID" value="RRQ22248.1"/>
    <property type="molecule type" value="Genomic_DNA"/>
</dbReference>
<dbReference type="Pfam" id="PF13643">
    <property type="entry name" value="DUF4145"/>
    <property type="match status" value="1"/>
</dbReference>
<keyword evidence="3" id="KW-1185">Reference proteome</keyword>
<reference evidence="2 3" key="1">
    <citation type="journal article" date="2010" name="Int. J. Syst. Evol. Microbiol.">
        <title>Thiohalobacter thiocyanaticus gen. nov., sp. nov., a moderately halophilic, sulfur-oxidizing gammaproteobacterium from hypersaline lakes, that utilizes thiocyanate.</title>
        <authorList>
            <person name="Sorokin D.Y."/>
            <person name="Kovaleva O.L."/>
            <person name="Tourova T.P."/>
            <person name="Muyzer G."/>
        </authorList>
    </citation>
    <scope>NUCLEOTIDE SEQUENCE [LARGE SCALE GENOMIC DNA]</scope>
    <source>
        <strain evidence="2 3">Hrh1</strain>
    </source>
</reference>
<feature type="domain" description="DUF4145" evidence="1">
    <location>
        <begin position="75"/>
        <end position="160"/>
    </location>
</feature>
<sequence>MVLAEKECPPNDYVEPHKYVFMECPGCSGILLGYSEYAMFSPTEEGWADPSRLWPEPREYFDICIPSLVRRSLEDARKCFQARVYTASAVMCGRAIEAICKDKTNEKTLHKGLKKLKVDAVIDDRLYSWGEALRKERNIGAHASEDTVSKQDAQDIFDFAKAIAEYVYVMAEKFDAYEQRKQKKMKT</sequence>
<protein>
    <submittedName>
        <fullName evidence="2">DUF4145 domain-containing protein</fullName>
    </submittedName>
</protein>
<proteinExistence type="predicted"/>
<accession>A0A426QKG8</accession>